<proteinExistence type="predicted"/>
<keyword evidence="2" id="KW-1185">Reference proteome</keyword>
<accession>A0A2S0ML12</accession>
<dbReference type="InterPro" id="IPR038293">
    <property type="entry name" value="ATPase_inh_sub_z_sf"/>
</dbReference>
<reference evidence="2" key="1">
    <citation type="submission" date="2018-03" db="EMBL/GenBank/DDBJ databases">
        <title>Genomic analysis of the strain SH-1 isolated from shrimp intestine.</title>
        <authorList>
            <person name="Kim Y.-S."/>
            <person name="Kim S.-E."/>
            <person name="Kim K.-H."/>
        </authorList>
    </citation>
    <scope>NUCLEOTIDE SEQUENCE [LARGE SCALE GENOMIC DNA]</scope>
    <source>
        <strain evidence="2">SH-1</strain>
    </source>
</reference>
<protein>
    <submittedName>
        <fullName evidence="1">DUF1476 domain-containing protein</fullName>
    </submittedName>
</protein>
<evidence type="ECO:0000313" key="1">
    <source>
        <dbReference type="EMBL" id="AVO36569.1"/>
    </source>
</evidence>
<dbReference type="EMBL" id="CP027665">
    <property type="protein sequence ID" value="AVO36569.1"/>
    <property type="molecule type" value="Genomic_DNA"/>
</dbReference>
<dbReference type="Gene3D" id="1.10.790.20">
    <property type="entry name" value="Domain of unknown function DUF1476"/>
    <property type="match status" value="1"/>
</dbReference>
<dbReference type="PIRSF" id="PIRSF031780">
    <property type="entry name" value="UCP031780"/>
    <property type="match status" value="1"/>
</dbReference>
<sequence>MTTFDDREHAFESKFAHDEEMQFKALVRRNKLVGLWAAGLMGKNGDEAQAYAKSLAVAEVNDVKHDELVRRITADLEGHVTSDAIRAKMVELLPEAKAQIMAEAD</sequence>
<dbReference type="Proteomes" id="UP000237655">
    <property type="component" value="Chromosome"/>
</dbReference>
<gene>
    <name evidence="1" type="ORF">C6Y53_01875</name>
</gene>
<dbReference type="InterPro" id="IPR009945">
    <property type="entry name" value="ATPase_inh_sub_z"/>
</dbReference>
<dbReference type="KEGG" id="thas:C6Y53_01875"/>
<evidence type="ECO:0000313" key="2">
    <source>
        <dbReference type="Proteomes" id="UP000237655"/>
    </source>
</evidence>
<dbReference type="RefSeq" id="WP_106470884.1">
    <property type="nucleotide sequence ID" value="NZ_CP027665.1"/>
</dbReference>
<dbReference type="Pfam" id="PF07345">
    <property type="entry name" value="ATPaseInh_sub_z"/>
    <property type="match status" value="1"/>
</dbReference>
<organism evidence="1 2">
    <name type="scientific">Pukyongiella litopenaei</name>
    <dbReference type="NCBI Taxonomy" id="2605946"/>
    <lineage>
        <taxon>Bacteria</taxon>
        <taxon>Pseudomonadati</taxon>
        <taxon>Pseudomonadota</taxon>
        <taxon>Alphaproteobacteria</taxon>
        <taxon>Rhodobacterales</taxon>
        <taxon>Paracoccaceae</taxon>
        <taxon>Pukyongiella</taxon>
    </lineage>
</organism>
<dbReference type="AlphaFoldDB" id="A0A2S0ML12"/>
<name>A0A2S0ML12_9RHOB</name>